<dbReference type="InterPro" id="IPR050639">
    <property type="entry name" value="SSR_resolvase"/>
</dbReference>
<organism evidence="3 4">
    <name type="scientific">Flavobacterium zhoui</name>
    <dbReference type="NCBI Taxonomy" id="3230414"/>
    <lineage>
        <taxon>Bacteria</taxon>
        <taxon>Pseudomonadati</taxon>
        <taxon>Bacteroidota</taxon>
        <taxon>Flavobacteriia</taxon>
        <taxon>Flavobacteriales</taxon>
        <taxon>Flavobacteriaceae</taxon>
        <taxon>Flavobacterium</taxon>
    </lineage>
</organism>
<evidence type="ECO:0000259" key="2">
    <source>
        <dbReference type="PROSITE" id="PS51736"/>
    </source>
</evidence>
<dbReference type="Pfam" id="PF00239">
    <property type="entry name" value="Resolvase"/>
    <property type="match status" value="1"/>
</dbReference>
<dbReference type="SUPFAM" id="SSF53041">
    <property type="entry name" value="Resolvase-like"/>
    <property type="match status" value="1"/>
</dbReference>
<comment type="similarity">
    <text evidence="1">Belongs to the site-specific recombinase resolvase family.</text>
</comment>
<dbReference type="SMART" id="SM00857">
    <property type="entry name" value="Resolvase"/>
    <property type="match status" value="1"/>
</dbReference>
<evidence type="ECO:0000313" key="4">
    <source>
        <dbReference type="Proteomes" id="UP001600107"/>
    </source>
</evidence>
<feature type="domain" description="Resolvase/invertase-type recombinase catalytic" evidence="2">
    <location>
        <begin position="3"/>
        <end position="140"/>
    </location>
</feature>
<reference evidence="3 4" key="1">
    <citation type="submission" date="2024-06" db="EMBL/GenBank/DDBJ databases">
        <title>Flavobacterium spp. isolated from glacier.</title>
        <authorList>
            <person name="Han D."/>
        </authorList>
    </citation>
    <scope>NUCLEOTIDE SEQUENCE [LARGE SCALE GENOMIC DNA]</scope>
    <source>
        <strain evidence="3 4">ZS1P70</strain>
    </source>
</reference>
<comment type="caution">
    <text evidence="3">The sequence shown here is derived from an EMBL/GenBank/DDBJ whole genome shotgun (WGS) entry which is preliminary data.</text>
</comment>
<dbReference type="Gene3D" id="3.40.50.1390">
    <property type="entry name" value="Resolvase, N-terminal catalytic domain"/>
    <property type="match status" value="1"/>
</dbReference>
<dbReference type="PANTHER" id="PTHR30461">
    <property type="entry name" value="DNA-INVERTASE FROM LAMBDOID PROPHAGE"/>
    <property type="match status" value="1"/>
</dbReference>
<dbReference type="EMBL" id="JBHZPY010000003">
    <property type="protein sequence ID" value="MFE3870535.1"/>
    <property type="molecule type" value="Genomic_DNA"/>
</dbReference>
<name>A0ABW6I2N4_9FLAO</name>
<dbReference type="Proteomes" id="UP001600107">
    <property type="component" value="Unassembled WGS sequence"/>
</dbReference>
<dbReference type="InterPro" id="IPR036162">
    <property type="entry name" value="Resolvase-like_N_sf"/>
</dbReference>
<dbReference type="RefSeq" id="WP_379850436.1">
    <property type="nucleotide sequence ID" value="NZ_JBHZPY010000003.1"/>
</dbReference>
<keyword evidence="4" id="KW-1185">Reference proteome</keyword>
<dbReference type="CDD" id="cd03768">
    <property type="entry name" value="SR_ResInv"/>
    <property type="match status" value="1"/>
</dbReference>
<sequence length="195" mass="22053">MITTAKYIRISTSGQNEARQKDSSMIEYFDTISGVIPFTERPEAKRLLEDVRSGAIKTIVVQSVDRLGRNAYDIQSTMELLNTEGVNLIIENLGLHSRIEDKPNPIFKMICDLLANVSQIERESIKERIAEGIAIAKLQGKYKGRIKGITESNDDFLSKYKAEIKLIKNESFSLSQLNKMTDLSINTIRKIKTLI</sequence>
<dbReference type="InterPro" id="IPR006119">
    <property type="entry name" value="Resolv_N"/>
</dbReference>
<gene>
    <name evidence="3" type="ORF">ACFX5F_04805</name>
</gene>
<proteinExistence type="inferred from homology"/>
<protein>
    <submittedName>
        <fullName evidence="3">Recombinase family protein</fullName>
    </submittedName>
</protein>
<dbReference type="PROSITE" id="PS51736">
    <property type="entry name" value="RECOMBINASES_3"/>
    <property type="match status" value="1"/>
</dbReference>
<accession>A0ABW6I2N4</accession>
<evidence type="ECO:0000256" key="1">
    <source>
        <dbReference type="ARBA" id="ARBA00009913"/>
    </source>
</evidence>
<dbReference type="PANTHER" id="PTHR30461:SF26">
    <property type="entry name" value="RESOLVASE HOMOLOG YNEB"/>
    <property type="match status" value="1"/>
</dbReference>
<evidence type="ECO:0000313" key="3">
    <source>
        <dbReference type="EMBL" id="MFE3870535.1"/>
    </source>
</evidence>